<name>A0ABS2CHW8_9MICO</name>
<protein>
    <submittedName>
        <fullName evidence="7">FUSC family protein</fullName>
    </submittedName>
</protein>
<organism evidence="7 8">
    <name type="scientific">Phycicoccus sonneratiae</name>
    <dbReference type="NCBI Taxonomy" id="2807628"/>
    <lineage>
        <taxon>Bacteria</taxon>
        <taxon>Bacillati</taxon>
        <taxon>Actinomycetota</taxon>
        <taxon>Actinomycetes</taxon>
        <taxon>Micrococcales</taxon>
        <taxon>Intrasporangiaceae</taxon>
        <taxon>Phycicoccus</taxon>
    </lineage>
</organism>
<evidence type="ECO:0000313" key="8">
    <source>
        <dbReference type="Proteomes" id="UP001430172"/>
    </source>
</evidence>
<keyword evidence="4 5" id="KW-0472">Membrane</keyword>
<accession>A0ABS2CHW8</accession>
<dbReference type="InterPro" id="IPR049453">
    <property type="entry name" value="Memb_transporter_dom"/>
</dbReference>
<evidence type="ECO:0000256" key="2">
    <source>
        <dbReference type="ARBA" id="ARBA00022692"/>
    </source>
</evidence>
<keyword evidence="8" id="KW-1185">Reference proteome</keyword>
<evidence type="ECO:0000259" key="6">
    <source>
        <dbReference type="Pfam" id="PF13515"/>
    </source>
</evidence>
<evidence type="ECO:0000256" key="3">
    <source>
        <dbReference type="ARBA" id="ARBA00022989"/>
    </source>
</evidence>
<dbReference type="RefSeq" id="WP_204129953.1">
    <property type="nucleotide sequence ID" value="NZ_JAFDVD010000005.1"/>
</dbReference>
<feature type="transmembrane region" description="Helical" evidence="5">
    <location>
        <begin position="77"/>
        <end position="99"/>
    </location>
</feature>
<feature type="transmembrane region" description="Helical" evidence="5">
    <location>
        <begin position="150"/>
        <end position="167"/>
    </location>
</feature>
<dbReference type="EMBL" id="JAFDVD010000005">
    <property type="protein sequence ID" value="MBM6399458.1"/>
    <property type="molecule type" value="Genomic_DNA"/>
</dbReference>
<comment type="subcellular location">
    <subcellularLocation>
        <location evidence="1">Membrane</location>
        <topology evidence="1">Multi-pass membrane protein</topology>
    </subcellularLocation>
</comment>
<feature type="transmembrane region" description="Helical" evidence="5">
    <location>
        <begin position="52"/>
        <end position="70"/>
    </location>
</feature>
<evidence type="ECO:0000313" key="7">
    <source>
        <dbReference type="EMBL" id="MBM6399458.1"/>
    </source>
</evidence>
<evidence type="ECO:0000256" key="5">
    <source>
        <dbReference type="SAM" id="Phobius"/>
    </source>
</evidence>
<proteinExistence type="predicted"/>
<feature type="domain" description="Integral membrane bound transporter" evidence="6">
    <location>
        <begin position="42"/>
        <end position="162"/>
    </location>
</feature>
<keyword evidence="3 5" id="KW-1133">Transmembrane helix</keyword>
<gene>
    <name evidence="7" type="ORF">JQN70_03575</name>
</gene>
<feature type="transmembrane region" description="Helical" evidence="5">
    <location>
        <begin position="29"/>
        <end position="46"/>
    </location>
</feature>
<sequence length="368" mass="38090">MSLPGRARGAGEDARAALGRGLHRLRDRLVLLVQIGVGVVLAWTLASQVLGHVQPFFAPVTALICLGLTYGQRLRRIVEVTLGVAVGVLVGDVVVELLGSGPLQMALVVVTAMAIAVVLSSGQLVVIQAGVQSVFIVAFTASAGQGLSRWLDALVGGLVALVLGALAPTTPVARPRAEAARTVRGVAATLREVATALRTGDAAAAVAALEGARALETQLGELRLAATEGVAAVRQSPLLRSHRPQVVAASALVVPLDRCVRNLRVLARRAAVAVRRDEPVPAHYVDLVAELARAADDLARVLDEHTLPSAGRGVLERVAGLSARADPAAGLSAEMVRGQVRSMVVDLLVVAGLDDDEALQLVPESHLP</sequence>
<feature type="transmembrane region" description="Helical" evidence="5">
    <location>
        <begin position="105"/>
        <end position="138"/>
    </location>
</feature>
<dbReference type="Proteomes" id="UP001430172">
    <property type="component" value="Unassembled WGS sequence"/>
</dbReference>
<dbReference type="Pfam" id="PF13515">
    <property type="entry name" value="FUSC_2"/>
    <property type="match status" value="1"/>
</dbReference>
<comment type="caution">
    <text evidence="7">The sequence shown here is derived from an EMBL/GenBank/DDBJ whole genome shotgun (WGS) entry which is preliminary data.</text>
</comment>
<evidence type="ECO:0000256" key="4">
    <source>
        <dbReference type="ARBA" id="ARBA00023136"/>
    </source>
</evidence>
<evidence type="ECO:0000256" key="1">
    <source>
        <dbReference type="ARBA" id="ARBA00004141"/>
    </source>
</evidence>
<reference evidence="7" key="1">
    <citation type="submission" date="2021-02" db="EMBL/GenBank/DDBJ databases">
        <title>Phycicoccus sp. MQZ13P-5T, whole genome shotgun sequence.</title>
        <authorList>
            <person name="Tuo L."/>
        </authorList>
    </citation>
    <scope>NUCLEOTIDE SEQUENCE</scope>
    <source>
        <strain evidence="7">MQZ13P-5</strain>
    </source>
</reference>
<keyword evidence="2 5" id="KW-0812">Transmembrane</keyword>